<reference evidence="2" key="1">
    <citation type="journal article" date="2015" name="Genome Announc.">
        <title>Draft Genome Sequence of Tolypothrix boutellei Strain VB521301.</title>
        <authorList>
            <person name="Chandrababunaidu M.M."/>
            <person name="Singh D."/>
            <person name="Sen D."/>
            <person name="Bhan S."/>
            <person name="Das S."/>
            <person name="Gupta A."/>
            <person name="Adhikary S.P."/>
            <person name="Tripathy S."/>
        </authorList>
    </citation>
    <scope>NUCLEOTIDE SEQUENCE</scope>
    <source>
        <strain evidence="2">VB521301</strain>
    </source>
</reference>
<evidence type="ECO:0000313" key="3">
    <source>
        <dbReference type="Proteomes" id="UP000029738"/>
    </source>
</evidence>
<name>A0A8S9T578_9CYAN</name>
<comment type="caution">
    <text evidence="2">The sequence shown here is derived from an EMBL/GenBank/DDBJ whole genome shotgun (WGS) entry which is preliminary data.</text>
</comment>
<proteinExistence type="predicted"/>
<reference evidence="2" key="2">
    <citation type="submission" date="2019-11" db="EMBL/GenBank/DDBJ databases">
        <title>Improved Assembly of Tolypothrix boutellei genome.</title>
        <authorList>
            <person name="Sarangi A.N."/>
            <person name="Mukherjee M."/>
            <person name="Ghosh S."/>
            <person name="Singh D."/>
            <person name="Das A."/>
            <person name="Kant S."/>
            <person name="Prusty A."/>
            <person name="Tripathy S."/>
        </authorList>
    </citation>
    <scope>NUCLEOTIDE SEQUENCE</scope>
    <source>
        <strain evidence="2">VB521301</strain>
    </source>
</reference>
<accession>A0A8S9T578</accession>
<evidence type="ECO:0000256" key="1">
    <source>
        <dbReference type="SAM" id="MobiDB-lite"/>
    </source>
</evidence>
<dbReference type="AlphaFoldDB" id="A0A8S9T578"/>
<feature type="compositionally biased region" description="Basic and acidic residues" evidence="1">
    <location>
        <begin position="74"/>
        <end position="89"/>
    </location>
</feature>
<dbReference type="EMBL" id="JHEG04000001">
    <property type="protein sequence ID" value="KAF3886689.1"/>
    <property type="molecule type" value="Genomic_DNA"/>
</dbReference>
<feature type="region of interest" description="Disordered" evidence="1">
    <location>
        <begin position="67"/>
        <end position="89"/>
    </location>
</feature>
<evidence type="ECO:0000313" key="2">
    <source>
        <dbReference type="EMBL" id="KAF3886689.1"/>
    </source>
</evidence>
<sequence>MVIKLELKPEVEARLIAKATAQGVSIETYLESLIEERLTEREGKILAGNDWHSILNELGKSSSLTKAQPLSDDAISRESIYREREDSQL</sequence>
<keyword evidence="3" id="KW-1185">Reference proteome</keyword>
<gene>
    <name evidence="2" type="ORF">DA73_0400015290</name>
</gene>
<protein>
    <submittedName>
        <fullName evidence="2">Uncharacterized protein</fullName>
    </submittedName>
</protein>
<dbReference type="RefSeq" id="WP_038086519.1">
    <property type="nucleotide sequence ID" value="NZ_JHEG04000001.1"/>
</dbReference>
<dbReference type="Proteomes" id="UP000029738">
    <property type="component" value="Unassembled WGS sequence"/>
</dbReference>
<organism evidence="2 3">
    <name type="scientific">Tolypothrix bouteillei VB521301</name>
    <dbReference type="NCBI Taxonomy" id="1479485"/>
    <lineage>
        <taxon>Bacteria</taxon>
        <taxon>Bacillati</taxon>
        <taxon>Cyanobacteriota</taxon>
        <taxon>Cyanophyceae</taxon>
        <taxon>Nostocales</taxon>
        <taxon>Tolypothrichaceae</taxon>
        <taxon>Tolypothrix</taxon>
    </lineage>
</organism>